<reference evidence="1" key="1">
    <citation type="submission" date="2020-04" db="EMBL/GenBank/DDBJ databases">
        <title>A chromosome-scale assembly and high-density genetic map of the yellow drum (Nibea albiflora) genome.</title>
        <authorList>
            <person name="Xu D."/>
            <person name="Zhang W."/>
            <person name="Chen R."/>
            <person name="Tan P."/>
            <person name="Wang L."/>
            <person name="Song H."/>
            <person name="Tian L."/>
            <person name="Zhu Q."/>
            <person name="Wang B."/>
        </authorList>
    </citation>
    <scope>NUCLEOTIDE SEQUENCE</scope>
    <source>
        <strain evidence="1">ZJHYS-2018</strain>
    </source>
</reference>
<evidence type="ECO:0000313" key="2">
    <source>
        <dbReference type="Proteomes" id="UP000805704"/>
    </source>
</evidence>
<name>A0ACB7EQ65_NIBAL</name>
<sequence length="534" mass="60376">MALRLTGKVQDFLGVLPAMFPPRLLACDFDVHSTMLRSRVVVVKYDRRPLSNKTLFAFTEPFGCLREHLVLKNKAFLEMNSHEEALDMVKYYEQNPAALYGKPITFYLSKRLMVIEKDERSLDRTTERTSDRPMDRAVDRPIREVKGQSSQVVFFSNLPREEEKKKELLTIAGRFGFVEKHLFLTDQAFVQLGTPQDAEMLVKYYSVNSLTIKGRPIRLNICTKYKTLNVNRRQGSGGGGGTSSASYSSGVRTSSSSVRTSSSAKSSSKSRSREEKKKEEENKVKPEEEEEEEVSGVMEGDDEGGEEVREEQVTEGDTEGEEPESTEPVKETNEDSEEAEQEKEKEGMRVVNVVGFRRGYNFLDELLGLAKPFGNVVKHLVLDLRPEAYLQFDTEKEARAMAKFYSSNNVTASVCGRPVRISHSTTYPTIQCGSSKVVYVGQIPNSKYSDDAILKLAEPFGRVKKYFLNRLKRECFIEMENAKDAEQMAEDCKANPPKFNGKRLTVYVSRKYRQLKHGSVSSSVVMSTSSDLNV</sequence>
<dbReference type="Proteomes" id="UP000805704">
    <property type="component" value="Chromosome 3"/>
</dbReference>
<organism evidence="1 2">
    <name type="scientific">Nibea albiflora</name>
    <name type="common">Yellow drum</name>
    <name type="synonym">Corvina albiflora</name>
    <dbReference type="NCBI Taxonomy" id="240163"/>
    <lineage>
        <taxon>Eukaryota</taxon>
        <taxon>Metazoa</taxon>
        <taxon>Chordata</taxon>
        <taxon>Craniata</taxon>
        <taxon>Vertebrata</taxon>
        <taxon>Euteleostomi</taxon>
        <taxon>Actinopterygii</taxon>
        <taxon>Neopterygii</taxon>
        <taxon>Teleostei</taxon>
        <taxon>Neoteleostei</taxon>
        <taxon>Acanthomorphata</taxon>
        <taxon>Eupercaria</taxon>
        <taxon>Sciaenidae</taxon>
        <taxon>Nibea</taxon>
    </lineage>
</organism>
<proteinExistence type="predicted"/>
<gene>
    <name evidence="1" type="primary">MATR3.5</name>
    <name evidence="1" type="ORF">GBF38_009330</name>
</gene>
<protein>
    <submittedName>
        <fullName evidence="1">Matrin-3</fullName>
    </submittedName>
</protein>
<keyword evidence="2" id="KW-1185">Reference proteome</keyword>
<evidence type="ECO:0000313" key="1">
    <source>
        <dbReference type="EMBL" id="KAG8004364.1"/>
    </source>
</evidence>
<accession>A0ACB7EQ65</accession>
<comment type="caution">
    <text evidence="1">The sequence shown here is derived from an EMBL/GenBank/DDBJ whole genome shotgun (WGS) entry which is preliminary data.</text>
</comment>
<dbReference type="EMBL" id="CM024791">
    <property type="protein sequence ID" value="KAG8004364.1"/>
    <property type="molecule type" value="Genomic_DNA"/>
</dbReference>